<gene>
    <name evidence="1" type="ORF">RESH_00850</name>
</gene>
<protein>
    <submittedName>
        <fullName evidence="1">Uncharacterized protein</fullName>
    </submittedName>
</protein>
<evidence type="ECO:0000313" key="1">
    <source>
        <dbReference type="EMBL" id="EMI28559.1"/>
    </source>
</evidence>
<comment type="caution">
    <text evidence="1">The sequence shown here is derived from an EMBL/GenBank/DDBJ whole genome shotgun (WGS) entry which is preliminary data.</text>
</comment>
<dbReference type="PATRIC" id="fig|1263868.3.peg.923"/>
<dbReference type="Proteomes" id="UP000011996">
    <property type="component" value="Unassembled WGS sequence"/>
</dbReference>
<name>M5SQM2_9BACT</name>
<reference evidence="1 2" key="1">
    <citation type="journal article" date="2013" name="Mar. Genomics">
        <title>Expression of sulfatases in Rhodopirellula baltica and the diversity of sulfatases in the genus Rhodopirellula.</title>
        <authorList>
            <person name="Wegner C.E."/>
            <person name="Richter-Heitmann T."/>
            <person name="Klindworth A."/>
            <person name="Klockow C."/>
            <person name="Richter M."/>
            <person name="Achstetter T."/>
            <person name="Glockner F.O."/>
            <person name="Harder J."/>
        </authorList>
    </citation>
    <scope>NUCLEOTIDE SEQUENCE [LARGE SCALE GENOMIC DNA]</scope>
    <source>
        <strain evidence="1 2">SH398</strain>
    </source>
</reference>
<organism evidence="1 2">
    <name type="scientific">Rhodopirellula europaea SH398</name>
    <dbReference type="NCBI Taxonomy" id="1263868"/>
    <lineage>
        <taxon>Bacteria</taxon>
        <taxon>Pseudomonadati</taxon>
        <taxon>Planctomycetota</taxon>
        <taxon>Planctomycetia</taxon>
        <taxon>Pirellulales</taxon>
        <taxon>Pirellulaceae</taxon>
        <taxon>Rhodopirellula</taxon>
    </lineage>
</organism>
<sequence>MVIPFKKKAFQQAVFAQVELRSSFQHVKSQLQAFWTCFSCVWDHLVCIMAQLAWGVKRTCKTNSEQTIRHIGIQTE</sequence>
<accession>M5SQM2</accession>
<dbReference type="AlphaFoldDB" id="M5SQM2"/>
<dbReference type="EMBL" id="ANOF01000030">
    <property type="protein sequence ID" value="EMI28559.1"/>
    <property type="molecule type" value="Genomic_DNA"/>
</dbReference>
<evidence type="ECO:0000313" key="2">
    <source>
        <dbReference type="Proteomes" id="UP000011996"/>
    </source>
</evidence>
<dbReference type="STRING" id="1263868.RESH_00850"/>
<proteinExistence type="predicted"/>